<name>A0AAD3SE10_NEPGR</name>
<reference evidence="4" key="1">
    <citation type="submission" date="2023-05" db="EMBL/GenBank/DDBJ databases">
        <title>Nepenthes gracilis genome sequencing.</title>
        <authorList>
            <person name="Fukushima K."/>
        </authorList>
    </citation>
    <scope>NUCLEOTIDE SEQUENCE</scope>
    <source>
        <strain evidence="4">SING2019-196</strain>
    </source>
</reference>
<keyword evidence="5" id="KW-1185">Reference proteome</keyword>
<feature type="domain" description="Bifunctional inhibitor/plant lipid transfer protein/seed storage helical" evidence="3">
    <location>
        <begin position="38"/>
        <end position="124"/>
    </location>
</feature>
<dbReference type="CDD" id="cd01960">
    <property type="entry name" value="nsLTP1"/>
    <property type="match status" value="1"/>
</dbReference>
<accession>A0AAD3SE10</accession>
<feature type="signal peptide" evidence="2">
    <location>
        <begin position="1"/>
        <end position="25"/>
    </location>
</feature>
<dbReference type="Pfam" id="PF00234">
    <property type="entry name" value="Tryp_alpha_amyl"/>
    <property type="match status" value="1"/>
</dbReference>
<dbReference type="PANTHER" id="PTHR33076">
    <property type="entry name" value="NON-SPECIFIC LIPID-TRANSFER PROTEIN 2-RELATED"/>
    <property type="match status" value="1"/>
</dbReference>
<keyword evidence="2" id="KW-0732">Signal</keyword>
<dbReference type="SUPFAM" id="SSF47699">
    <property type="entry name" value="Bifunctional inhibitor/lipid-transfer protein/seed storage 2S albumin"/>
    <property type="match status" value="1"/>
</dbReference>
<dbReference type="InterPro" id="IPR000528">
    <property type="entry name" value="Plant_nsLTP"/>
</dbReference>
<comment type="similarity">
    <text evidence="1">Belongs to the plant LTP family.</text>
</comment>
<evidence type="ECO:0000313" key="4">
    <source>
        <dbReference type="EMBL" id="GMH09011.1"/>
    </source>
</evidence>
<evidence type="ECO:0000256" key="1">
    <source>
        <dbReference type="ARBA" id="ARBA00009748"/>
    </source>
</evidence>
<feature type="chain" id="PRO_5042144401" description="Bifunctional inhibitor/plant lipid transfer protein/seed storage helical domain-containing protein" evidence="2">
    <location>
        <begin position="26"/>
        <end position="136"/>
    </location>
</feature>
<gene>
    <name evidence="4" type="ORF">Nepgr_010851</name>
</gene>
<dbReference type="Proteomes" id="UP001279734">
    <property type="component" value="Unassembled WGS sequence"/>
</dbReference>
<sequence>MGYHRSMTTKFGLVVVEMLILLTWSHTTTHLAAATVDCTFVTQLLSTCSAFIRYGSPDPFPGTPCCDAVSSLQTLIDSSESQGSVCRCLMSLIATYNPSSTALATLPGFCGVSLGFTIEPNTDCNLYDSLLSPYAC</sequence>
<proteinExistence type="inferred from homology"/>
<evidence type="ECO:0000313" key="5">
    <source>
        <dbReference type="Proteomes" id="UP001279734"/>
    </source>
</evidence>
<dbReference type="Gene3D" id="1.10.110.10">
    <property type="entry name" value="Plant lipid-transfer and hydrophobic proteins"/>
    <property type="match status" value="1"/>
</dbReference>
<comment type="caution">
    <text evidence="4">The sequence shown here is derived from an EMBL/GenBank/DDBJ whole genome shotgun (WGS) entry which is preliminary data.</text>
</comment>
<dbReference type="GO" id="GO:0008289">
    <property type="term" value="F:lipid binding"/>
    <property type="evidence" value="ECO:0007669"/>
    <property type="project" value="InterPro"/>
</dbReference>
<evidence type="ECO:0000256" key="2">
    <source>
        <dbReference type="SAM" id="SignalP"/>
    </source>
</evidence>
<protein>
    <recommendedName>
        <fullName evidence="3">Bifunctional inhibitor/plant lipid transfer protein/seed storage helical domain-containing protein</fullName>
    </recommendedName>
</protein>
<dbReference type="EMBL" id="BSYO01000008">
    <property type="protein sequence ID" value="GMH09011.1"/>
    <property type="molecule type" value="Genomic_DNA"/>
</dbReference>
<dbReference type="GO" id="GO:0006869">
    <property type="term" value="P:lipid transport"/>
    <property type="evidence" value="ECO:0007669"/>
    <property type="project" value="InterPro"/>
</dbReference>
<evidence type="ECO:0000259" key="3">
    <source>
        <dbReference type="Pfam" id="PF00234"/>
    </source>
</evidence>
<dbReference type="InterPro" id="IPR016140">
    <property type="entry name" value="Bifunc_inhib/LTP/seed_store"/>
</dbReference>
<dbReference type="InterPro" id="IPR036312">
    <property type="entry name" value="Bifun_inhib/LTP/seed_sf"/>
</dbReference>
<dbReference type="AlphaFoldDB" id="A0AAD3SE10"/>
<dbReference type="PRINTS" id="PR00382">
    <property type="entry name" value="LIPIDTRNSFER"/>
</dbReference>
<organism evidence="4 5">
    <name type="scientific">Nepenthes gracilis</name>
    <name type="common">Slender pitcher plant</name>
    <dbReference type="NCBI Taxonomy" id="150966"/>
    <lineage>
        <taxon>Eukaryota</taxon>
        <taxon>Viridiplantae</taxon>
        <taxon>Streptophyta</taxon>
        <taxon>Embryophyta</taxon>
        <taxon>Tracheophyta</taxon>
        <taxon>Spermatophyta</taxon>
        <taxon>Magnoliopsida</taxon>
        <taxon>eudicotyledons</taxon>
        <taxon>Gunneridae</taxon>
        <taxon>Pentapetalae</taxon>
        <taxon>Caryophyllales</taxon>
        <taxon>Nepenthaceae</taxon>
        <taxon>Nepenthes</taxon>
    </lineage>
</organism>